<dbReference type="Proteomes" id="UP000269208">
    <property type="component" value="Chromosome"/>
</dbReference>
<dbReference type="Gene3D" id="3.40.50.1000">
    <property type="entry name" value="HAD superfamily/HAD-like"/>
    <property type="match status" value="1"/>
</dbReference>
<accession>A0A447TSA8</accession>
<evidence type="ECO:0000256" key="1">
    <source>
        <dbReference type="ARBA" id="ARBA00004651"/>
    </source>
</evidence>
<evidence type="ECO:0000313" key="11">
    <source>
        <dbReference type="Proteomes" id="UP000269208"/>
    </source>
</evidence>
<dbReference type="SUPFAM" id="SSF56784">
    <property type="entry name" value="HAD-like"/>
    <property type="match status" value="1"/>
</dbReference>
<evidence type="ECO:0000256" key="7">
    <source>
        <dbReference type="ARBA" id="ARBA00022989"/>
    </source>
</evidence>
<dbReference type="NCBIfam" id="TIGR01494">
    <property type="entry name" value="ATPase_P-type"/>
    <property type="match status" value="1"/>
</dbReference>
<dbReference type="InterPro" id="IPR023298">
    <property type="entry name" value="ATPase_P-typ_TM_dom_sf"/>
</dbReference>
<evidence type="ECO:0000256" key="6">
    <source>
        <dbReference type="ARBA" id="ARBA00022842"/>
    </source>
</evidence>
<evidence type="ECO:0000256" key="5">
    <source>
        <dbReference type="ARBA" id="ARBA00022723"/>
    </source>
</evidence>
<dbReference type="PRINTS" id="PR01836">
    <property type="entry name" value="MGATPASE"/>
</dbReference>
<keyword evidence="4 9" id="KW-0812">Transmembrane</keyword>
<protein>
    <submittedName>
        <fullName evidence="10">Magnesium transporting ATPase, P-type 1</fullName>
        <ecNumber evidence="10">3.6.3.2</ecNumber>
    </submittedName>
</protein>
<evidence type="ECO:0000256" key="9">
    <source>
        <dbReference type="SAM" id="Phobius"/>
    </source>
</evidence>
<keyword evidence="5" id="KW-0479">Metal-binding</keyword>
<dbReference type="PANTHER" id="PTHR24093">
    <property type="entry name" value="CATION TRANSPORTING ATPASE"/>
    <property type="match status" value="1"/>
</dbReference>
<evidence type="ECO:0000256" key="3">
    <source>
        <dbReference type="ARBA" id="ARBA00022553"/>
    </source>
</evidence>
<dbReference type="SUPFAM" id="SSF81665">
    <property type="entry name" value="Calcium ATPase, transmembrane domain M"/>
    <property type="match status" value="1"/>
</dbReference>
<evidence type="ECO:0000256" key="4">
    <source>
        <dbReference type="ARBA" id="ARBA00022692"/>
    </source>
</evidence>
<keyword evidence="6" id="KW-0460">Magnesium</keyword>
<dbReference type="AlphaFoldDB" id="A0A447TSA8"/>
<dbReference type="GO" id="GO:0046872">
    <property type="term" value="F:metal ion binding"/>
    <property type="evidence" value="ECO:0007669"/>
    <property type="project" value="UniProtKB-KW"/>
</dbReference>
<dbReference type="InterPro" id="IPR001757">
    <property type="entry name" value="P_typ_ATPase"/>
</dbReference>
<dbReference type="EMBL" id="LR134190">
    <property type="protein sequence ID" value="VEB52222.1"/>
    <property type="molecule type" value="Genomic_DNA"/>
</dbReference>
<dbReference type="GO" id="GO:0015444">
    <property type="term" value="F:P-type magnesium transporter activity"/>
    <property type="evidence" value="ECO:0007669"/>
    <property type="project" value="InterPro"/>
</dbReference>
<sequence>MSDAELASEVEKRAVFARLTPLQKTRILQALQKNGHTVGFLGDGINDAPALRDADVGISVDSAADIAKESSDIILLEKDLMVLEEGVIKGRETFGNIIKYLNMTASSNFGNVFSVLVASAFIPFLPMLAIHLLIQNLMYDISQLSLPWDKMDKEFPA</sequence>
<dbReference type="InterPro" id="IPR006415">
    <property type="entry name" value="P-type_ATPase_IIIB"/>
</dbReference>
<comment type="subcellular location">
    <subcellularLocation>
        <location evidence="1">Cell membrane</location>
        <topology evidence="1">Multi-pass membrane protein</topology>
    </subcellularLocation>
</comment>
<evidence type="ECO:0000256" key="2">
    <source>
        <dbReference type="ARBA" id="ARBA00022475"/>
    </source>
</evidence>
<dbReference type="Pfam" id="PF00702">
    <property type="entry name" value="Hydrolase"/>
    <property type="match status" value="1"/>
</dbReference>
<keyword evidence="8 9" id="KW-0472">Membrane</keyword>
<evidence type="ECO:0000256" key="8">
    <source>
        <dbReference type="ARBA" id="ARBA00023136"/>
    </source>
</evidence>
<keyword evidence="7 9" id="KW-1133">Transmembrane helix</keyword>
<dbReference type="InterPro" id="IPR023214">
    <property type="entry name" value="HAD_sf"/>
</dbReference>
<evidence type="ECO:0000313" key="10">
    <source>
        <dbReference type="EMBL" id="VEB52222.1"/>
    </source>
</evidence>
<keyword evidence="3" id="KW-0597">Phosphoprotein</keyword>
<dbReference type="EC" id="3.6.3.2" evidence="10"/>
<gene>
    <name evidence="10" type="primary">mgtB_4</name>
    <name evidence="10" type="ORF">NCTC6754_01973</name>
</gene>
<keyword evidence="10" id="KW-0378">Hydrolase</keyword>
<feature type="transmembrane region" description="Helical" evidence="9">
    <location>
        <begin position="112"/>
        <end position="134"/>
    </location>
</feature>
<proteinExistence type="predicted"/>
<reference evidence="10 11" key="1">
    <citation type="submission" date="2018-12" db="EMBL/GenBank/DDBJ databases">
        <authorList>
            <consortium name="Pathogen Informatics"/>
        </authorList>
    </citation>
    <scope>NUCLEOTIDE SEQUENCE [LARGE SCALE GENOMIC DNA]</scope>
    <source>
        <strain evidence="10 11">NCTC6754</strain>
    </source>
</reference>
<dbReference type="InterPro" id="IPR036412">
    <property type="entry name" value="HAD-like_sf"/>
</dbReference>
<name>A0A447TSA8_SALET</name>
<dbReference type="GO" id="GO:0005886">
    <property type="term" value="C:plasma membrane"/>
    <property type="evidence" value="ECO:0007669"/>
    <property type="project" value="UniProtKB-SubCell"/>
</dbReference>
<dbReference type="GO" id="GO:0016887">
    <property type="term" value="F:ATP hydrolysis activity"/>
    <property type="evidence" value="ECO:0007669"/>
    <property type="project" value="InterPro"/>
</dbReference>
<dbReference type="Gene3D" id="1.20.1110.10">
    <property type="entry name" value="Calcium-transporting ATPase, transmembrane domain"/>
    <property type="match status" value="1"/>
</dbReference>
<keyword evidence="2" id="KW-1003">Cell membrane</keyword>
<dbReference type="GO" id="GO:0005524">
    <property type="term" value="F:ATP binding"/>
    <property type="evidence" value="ECO:0007669"/>
    <property type="project" value="InterPro"/>
</dbReference>
<dbReference type="PANTHER" id="PTHR24093:SF128">
    <property type="entry name" value="MAGNESIUM-TRANSPORTING ATPASE, P-TYPE 1"/>
    <property type="match status" value="1"/>
</dbReference>
<organism evidence="10 11">
    <name type="scientific">Salmonella enterica I</name>
    <dbReference type="NCBI Taxonomy" id="59201"/>
    <lineage>
        <taxon>Bacteria</taxon>
        <taxon>Pseudomonadati</taxon>
        <taxon>Pseudomonadota</taxon>
        <taxon>Gammaproteobacteria</taxon>
        <taxon>Enterobacterales</taxon>
        <taxon>Enterobacteriaceae</taxon>
        <taxon>Salmonella</taxon>
    </lineage>
</organism>